<dbReference type="InterPro" id="IPR005467">
    <property type="entry name" value="His_kinase_dom"/>
</dbReference>
<evidence type="ECO:0000256" key="6">
    <source>
        <dbReference type="ARBA" id="ARBA00023012"/>
    </source>
</evidence>
<dbReference type="Pfam" id="PF00512">
    <property type="entry name" value="HisKA"/>
    <property type="match status" value="1"/>
</dbReference>
<dbReference type="InterPro" id="IPR036097">
    <property type="entry name" value="HisK_dim/P_sf"/>
</dbReference>
<dbReference type="CDD" id="cd00082">
    <property type="entry name" value="HisKA"/>
    <property type="match status" value="1"/>
</dbReference>
<comment type="caution">
    <text evidence="10">The sequence shown here is derived from an EMBL/GenBank/DDBJ whole genome shotgun (WGS) entry which is preliminary data.</text>
</comment>
<dbReference type="InterPro" id="IPR013656">
    <property type="entry name" value="PAS_4"/>
</dbReference>
<evidence type="ECO:0000256" key="3">
    <source>
        <dbReference type="ARBA" id="ARBA00022553"/>
    </source>
</evidence>
<dbReference type="PANTHER" id="PTHR43711:SF26">
    <property type="entry name" value="SENSOR HISTIDINE KINASE RCSC"/>
    <property type="match status" value="1"/>
</dbReference>
<evidence type="ECO:0000256" key="1">
    <source>
        <dbReference type="ARBA" id="ARBA00000085"/>
    </source>
</evidence>
<keyword evidence="3" id="KW-0597">Phosphoprotein</keyword>
<dbReference type="SUPFAM" id="SSF55785">
    <property type="entry name" value="PYP-like sensor domain (PAS domain)"/>
    <property type="match status" value="2"/>
</dbReference>
<feature type="transmembrane region" description="Helical" evidence="7">
    <location>
        <begin position="72"/>
        <end position="94"/>
    </location>
</feature>
<gene>
    <name evidence="10" type="ORF">DIC75_09440</name>
</gene>
<dbReference type="InterPro" id="IPR003594">
    <property type="entry name" value="HATPase_dom"/>
</dbReference>
<dbReference type="InterPro" id="IPR050736">
    <property type="entry name" value="Sensor_HK_Regulatory"/>
</dbReference>
<dbReference type="SMART" id="SM00388">
    <property type="entry name" value="HisKA"/>
    <property type="match status" value="1"/>
</dbReference>
<dbReference type="InterPro" id="IPR003661">
    <property type="entry name" value="HisK_dim/P_dom"/>
</dbReference>
<dbReference type="Pfam" id="PF08448">
    <property type="entry name" value="PAS_4"/>
    <property type="match status" value="1"/>
</dbReference>
<dbReference type="NCBIfam" id="TIGR00229">
    <property type="entry name" value="sensory_box"/>
    <property type="match status" value="2"/>
</dbReference>
<dbReference type="Gene3D" id="1.10.287.130">
    <property type="match status" value="1"/>
</dbReference>
<organism evidence="10 11">
    <name type="scientific">Methanoculleus oceani</name>
    <dbReference type="NCBI Taxonomy" id="2184756"/>
    <lineage>
        <taxon>Archaea</taxon>
        <taxon>Methanobacteriati</taxon>
        <taxon>Methanobacteriota</taxon>
        <taxon>Stenosarchaea group</taxon>
        <taxon>Methanomicrobia</taxon>
        <taxon>Methanomicrobiales</taxon>
        <taxon>Methanomicrobiaceae</taxon>
        <taxon>Methanoculleus</taxon>
    </lineage>
</organism>
<dbReference type="EMBL" id="QFDM01000002">
    <property type="protein sequence ID" value="MCM2466523.1"/>
    <property type="molecule type" value="Genomic_DNA"/>
</dbReference>
<feature type="domain" description="PAS" evidence="9">
    <location>
        <begin position="244"/>
        <end position="314"/>
    </location>
</feature>
<dbReference type="SMART" id="SM00387">
    <property type="entry name" value="HATPase_c"/>
    <property type="match status" value="1"/>
</dbReference>
<feature type="transmembrane region" description="Helical" evidence="7">
    <location>
        <begin position="100"/>
        <end position="116"/>
    </location>
</feature>
<evidence type="ECO:0000256" key="7">
    <source>
        <dbReference type="SAM" id="Phobius"/>
    </source>
</evidence>
<evidence type="ECO:0000256" key="2">
    <source>
        <dbReference type="ARBA" id="ARBA00012438"/>
    </source>
</evidence>
<keyword evidence="7" id="KW-0812">Transmembrane</keyword>
<evidence type="ECO:0000259" key="9">
    <source>
        <dbReference type="PROSITE" id="PS50112"/>
    </source>
</evidence>
<keyword evidence="6" id="KW-0902">Two-component regulatory system</keyword>
<keyword evidence="4" id="KW-0808">Transferase</keyword>
<dbReference type="Proteomes" id="UP001523230">
    <property type="component" value="Unassembled WGS sequence"/>
</dbReference>
<dbReference type="InterPro" id="IPR000014">
    <property type="entry name" value="PAS"/>
</dbReference>
<dbReference type="Pfam" id="PF02518">
    <property type="entry name" value="HATPase_c"/>
    <property type="match status" value="1"/>
</dbReference>
<dbReference type="EC" id="2.7.13.3" evidence="2"/>
<protein>
    <recommendedName>
        <fullName evidence="2">histidine kinase</fullName>
        <ecNumber evidence="2">2.7.13.3</ecNumber>
    </recommendedName>
</protein>
<dbReference type="InterPro" id="IPR035965">
    <property type="entry name" value="PAS-like_dom_sf"/>
</dbReference>
<evidence type="ECO:0000256" key="5">
    <source>
        <dbReference type="ARBA" id="ARBA00022777"/>
    </source>
</evidence>
<keyword evidence="7" id="KW-1133">Transmembrane helix</keyword>
<feature type="domain" description="Histidine kinase" evidence="8">
    <location>
        <begin position="382"/>
        <end position="599"/>
    </location>
</feature>
<comment type="catalytic activity">
    <reaction evidence="1">
        <text>ATP + protein L-histidine = ADP + protein N-phospho-L-histidine.</text>
        <dbReference type="EC" id="2.7.13.3"/>
    </reaction>
</comment>
<dbReference type="CDD" id="cd00130">
    <property type="entry name" value="PAS"/>
    <property type="match status" value="2"/>
</dbReference>
<dbReference type="PRINTS" id="PR00344">
    <property type="entry name" value="BCTRLSENSOR"/>
</dbReference>
<dbReference type="InterPro" id="IPR004358">
    <property type="entry name" value="Sig_transdc_His_kin-like_C"/>
</dbReference>
<evidence type="ECO:0000313" key="10">
    <source>
        <dbReference type="EMBL" id="MCM2466523.1"/>
    </source>
</evidence>
<evidence type="ECO:0000313" key="11">
    <source>
        <dbReference type="Proteomes" id="UP001523230"/>
    </source>
</evidence>
<dbReference type="PANTHER" id="PTHR43711">
    <property type="entry name" value="TWO-COMPONENT HISTIDINE KINASE"/>
    <property type="match status" value="1"/>
</dbReference>
<feature type="transmembrane region" description="Helical" evidence="7">
    <location>
        <begin position="21"/>
        <end position="40"/>
    </location>
</feature>
<evidence type="ECO:0000256" key="4">
    <source>
        <dbReference type="ARBA" id="ARBA00022679"/>
    </source>
</evidence>
<sequence length="599" mass="67137">MSLSRCLSSHFREDLFTGTDIVKMIVLVSFSAISLMLTAIAPDYSAYLICPLIYCIPILLAALWFPRQGLWVTAFLITGFALIRTYLSVLGFTIDPVMTGLHTMIFFWVFGVTTLFSQDSNLIASRCRRIVEEARDAKFLCDSETLRLVCASRQCADILGYTAQELVGIPAEMIWADEVDKVRFIEEMKLEGYIGNMEMTLRAHNGDARTVLLSCRALVPENLFECTVVDTGRLQDENKDLIRSNGRLMELIQQSNDIFFMQDTAGRILHFSWLRSPDYGFSPDEVVGRDMDCLLPEDLAAQHMEQVRKAIEEQKSVSYDLDLVIADARHTFSVTVAPYTGADGVLSGVVGSARDTTEVRRQRLACRQMSWEVDQWKGLVTTLSHELRTPLQPLIGYLQIIVEDPGYYGLPGETEKLLRTCLECAGQEQAVVEKVVELSLLTMDYVDLTIQDIPLRRLAGSVVSAGGYDTKAQIYNEIPEDVRIWGDPDRLYMAVECLVSNAVKYNEPPEKVWIRYAGSNENHYIMVCDNGIGIPGDIIESIFRPFYIGSTEKRGRKDGRTGLGLSIANKYILLHGGEITVTSAVGEGSTFTIRIPREV</sequence>
<proteinExistence type="predicted"/>
<dbReference type="PROSITE" id="PS50109">
    <property type="entry name" value="HIS_KIN"/>
    <property type="match status" value="1"/>
</dbReference>
<dbReference type="SMART" id="SM00091">
    <property type="entry name" value="PAS"/>
    <property type="match status" value="2"/>
</dbReference>
<keyword evidence="11" id="KW-1185">Reference proteome</keyword>
<keyword evidence="5 10" id="KW-0418">Kinase</keyword>
<dbReference type="Gene3D" id="3.30.565.10">
    <property type="entry name" value="Histidine kinase-like ATPase, C-terminal domain"/>
    <property type="match status" value="1"/>
</dbReference>
<accession>A0ABD4TF87</accession>
<dbReference type="Pfam" id="PF13426">
    <property type="entry name" value="PAS_9"/>
    <property type="match status" value="1"/>
</dbReference>
<feature type="transmembrane region" description="Helical" evidence="7">
    <location>
        <begin position="46"/>
        <end position="65"/>
    </location>
</feature>
<dbReference type="AlphaFoldDB" id="A0ABD4TF87"/>
<dbReference type="GO" id="GO:0004673">
    <property type="term" value="F:protein histidine kinase activity"/>
    <property type="evidence" value="ECO:0007669"/>
    <property type="project" value="UniProtKB-EC"/>
</dbReference>
<dbReference type="GO" id="GO:0000160">
    <property type="term" value="P:phosphorelay signal transduction system"/>
    <property type="evidence" value="ECO:0007669"/>
    <property type="project" value="UniProtKB-KW"/>
</dbReference>
<dbReference type="CDD" id="cd00075">
    <property type="entry name" value="HATPase"/>
    <property type="match status" value="1"/>
</dbReference>
<name>A0ABD4TF87_9EURY</name>
<reference evidence="10 11" key="1">
    <citation type="submission" date="2018-05" db="EMBL/GenBank/DDBJ databases">
        <title>Isolation and characterization of genus Methanoculleus species and their viruses from deep sea marine sediment offshore southwestern Taiwan.</title>
        <authorList>
            <person name="Wei W.-H."/>
            <person name="Chen W.-C."/>
            <person name="Lai M.-C."/>
            <person name="Chen S.-C."/>
        </authorList>
    </citation>
    <scope>NUCLEOTIDE SEQUENCE [LARGE SCALE GENOMIC DNA]</scope>
    <source>
        <strain evidence="10 11">CWC-02</strain>
    </source>
</reference>
<dbReference type="SUPFAM" id="SSF55874">
    <property type="entry name" value="ATPase domain of HSP90 chaperone/DNA topoisomerase II/histidine kinase"/>
    <property type="match status" value="1"/>
</dbReference>
<feature type="domain" description="PAS" evidence="9">
    <location>
        <begin position="123"/>
        <end position="168"/>
    </location>
</feature>
<dbReference type="InterPro" id="IPR036890">
    <property type="entry name" value="HATPase_C_sf"/>
</dbReference>
<evidence type="ECO:0000259" key="8">
    <source>
        <dbReference type="PROSITE" id="PS50109"/>
    </source>
</evidence>
<dbReference type="Gene3D" id="3.30.450.20">
    <property type="entry name" value="PAS domain"/>
    <property type="match status" value="2"/>
</dbReference>
<dbReference type="PROSITE" id="PS50112">
    <property type="entry name" value="PAS"/>
    <property type="match status" value="2"/>
</dbReference>
<dbReference type="SUPFAM" id="SSF47384">
    <property type="entry name" value="Homodimeric domain of signal transducing histidine kinase"/>
    <property type="match status" value="1"/>
</dbReference>
<keyword evidence="7" id="KW-0472">Membrane</keyword>